<evidence type="ECO:0000256" key="5">
    <source>
        <dbReference type="SAM" id="SignalP"/>
    </source>
</evidence>
<dbReference type="Pfam" id="PF02019">
    <property type="entry name" value="WIF"/>
    <property type="match status" value="1"/>
</dbReference>
<sequence>MNKLLVLVLLPYLSQCSIDFYLPEDQVEKLFGIEDAEMYYIRNGIVNENAVNFIARVEPEHTELNYVWRATNPDITVVYDLVMDVQENNVHLSAGSAATEMRPLLNNPQISEMKKGTIPYTNELKPHAWKVTLDCTGFREGNATFTMKLNLKLHSEVSGTNIEVNIKRLKKCLKTHSWKDEKTSSVDNQHDEQTDQDLNSLSGTQQSTSAFYISVSVVSTLIVMIVVVVTVWHVRLSK</sequence>
<organism evidence="7 8">
    <name type="scientific">Ciona savignyi</name>
    <name type="common">Pacific transparent sea squirt</name>
    <dbReference type="NCBI Taxonomy" id="51511"/>
    <lineage>
        <taxon>Eukaryota</taxon>
        <taxon>Metazoa</taxon>
        <taxon>Chordata</taxon>
        <taxon>Tunicata</taxon>
        <taxon>Ascidiacea</taxon>
        <taxon>Phlebobranchia</taxon>
        <taxon>Cionidae</taxon>
        <taxon>Ciona</taxon>
    </lineage>
</organism>
<dbReference type="InterPro" id="IPR003306">
    <property type="entry name" value="WIF"/>
</dbReference>
<evidence type="ECO:0000256" key="1">
    <source>
        <dbReference type="ARBA" id="ARBA00022729"/>
    </source>
</evidence>
<keyword evidence="2" id="KW-0325">Glycoprotein</keyword>
<reference evidence="7" key="3">
    <citation type="submission" date="2025-09" db="UniProtKB">
        <authorList>
            <consortium name="Ensembl"/>
        </authorList>
    </citation>
    <scope>IDENTIFICATION</scope>
</reference>
<dbReference type="PROSITE" id="PS50814">
    <property type="entry name" value="WIF"/>
    <property type="match status" value="1"/>
</dbReference>
<keyword evidence="4" id="KW-0812">Transmembrane</keyword>
<dbReference type="STRING" id="51511.ENSCSAVP00000001113"/>
<feature type="region of interest" description="Disordered" evidence="3">
    <location>
        <begin position="180"/>
        <end position="201"/>
    </location>
</feature>
<feature type="transmembrane region" description="Helical" evidence="4">
    <location>
        <begin position="210"/>
        <end position="234"/>
    </location>
</feature>
<keyword evidence="4" id="KW-1133">Transmembrane helix</keyword>
<dbReference type="AlphaFoldDB" id="H2Y715"/>
<protein>
    <recommendedName>
        <fullName evidence="6">WIF domain-containing protein</fullName>
    </recommendedName>
</protein>
<dbReference type="Ensembl" id="ENSCSAVT00000001124.1">
    <property type="protein sequence ID" value="ENSCSAVP00000001113.1"/>
    <property type="gene ID" value="ENSCSAVG00000000617.1"/>
</dbReference>
<feature type="chain" id="PRO_5003577353" description="WIF domain-containing protein" evidence="5">
    <location>
        <begin position="17"/>
        <end position="238"/>
    </location>
</feature>
<feature type="domain" description="WIF" evidence="6">
    <location>
        <begin position="20"/>
        <end position="172"/>
    </location>
</feature>
<dbReference type="Gene3D" id="2.60.40.2170">
    <property type="entry name" value="Wnt, WIF domain"/>
    <property type="match status" value="1"/>
</dbReference>
<feature type="signal peptide" evidence="5">
    <location>
        <begin position="1"/>
        <end position="16"/>
    </location>
</feature>
<dbReference type="OMA" id="THSWKDE"/>
<name>H2Y715_CIOSA</name>
<evidence type="ECO:0000256" key="2">
    <source>
        <dbReference type="ARBA" id="ARBA00023180"/>
    </source>
</evidence>
<reference evidence="8" key="1">
    <citation type="submission" date="2003-08" db="EMBL/GenBank/DDBJ databases">
        <authorList>
            <person name="Birren B."/>
            <person name="Nusbaum C."/>
            <person name="Abebe A."/>
            <person name="Abouelleil A."/>
            <person name="Adekoya E."/>
            <person name="Ait-zahra M."/>
            <person name="Allen N."/>
            <person name="Allen T."/>
            <person name="An P."/>
            <person name="Anderson M."/>
            <person name="Anderson S."/>
            <person name="Arachchi H."/>
            <person name="Armbruster J."/>
            <person name="Bachantsang P."/>
            <person name="Baldwin J."/>
            <person name="Barry A."/>
            <person name="Bayul T."/>
            <person name="Blitshsteyn B."/>
            <person name="Bloom T."/>
            <person name="Blye J."/>
            <person name="Boguslavskiy L."/>
            <person name="Borowsky M."/>
            <person name="Boukhgalter B."/>
            <person name="Brunache A."/>
            <person name="Butler J."/>
            <person name="Calixte N."/>
            <person name="Calvo S."/>
            <person name="Camarata J."/>
            <person name="Campo K."/>
            <person name="Chang J."/>
            <person name="Cheshatsang Y."/>
            <person name="Citroen M."/>
            <person name="Collymore A."/>
            <person name="Considine T."/>
            <person name="Cook A."/>
            <person name="Cooke P."/>
            <person name="Corum B."/>
            <person name="Cuomo C."/>
            <person name="David R."/>
            <person name="Dawoe T."/>
            <person name="Degray S."/>
            <person name="Dodge S."/>
            <person name="Dooley K."/>
            <person name="Dorje P."/>
            <person name="Dorjee K."/>
            <person name="Dorris L."/>
            <person name="Duffey N."/>
            <person name="Dupes A."/>
            <person name="Elkins T."/>
            <person name="Engels R."/>
            <person name="Erickson J."/>
            <person name="Farina A."/>
            <person name="Faro S."/>
            <person name="Ferreira P."/>
            <person name="Fischer H."/>
            <person name="Fitzgerald M."/>
            <person name="Foley K."/>
            <person name="Gage D."/>
            <person name="Galagan J."/>
            <person name="Gearin G."/>
            <person name="Gnerre S."/>
            <person name="Gnirke A."/>
            <person name="Goyette A."/>
            <person name="Graham J."/>
            <person name="Grandbois E."/>
            <person name="Gyaltsen K."/>
            <person name="Hafez N."/>
            <person name="Hagopian D."/>
            <person name="Hagos B."/>
            <person name="Hall J."/>
            <person name="Hatcher B."/>
            <person name="Heller A."/>
            <person name="Higgins H."/>
            <person name="Honan T."/>
            <person name="Horn A."/>
            <person name="Houde N."/>
            <person name="Hughes L."/>
            <person name="Hulme W."/>
            <person name="Husby E."/>
            <person name="Iliev I."/>
            <person name="Jaffe D."/>
            <person name="Jones C."/>
            <person name="Kamal M."/>
            <person name="Kamat A."/>
            <person name="Kamvysselis M."/>
            <person name="Karlsson E."/>
            <person name="Kells C."/>
            <person name="Kieu A."/>
            <person name="Kisner P."/>
            <person name="Kodira C."/>
            <person name="Kulbokas E."/>
            <person name="Labutti K."/>
            <person name="Lama D."/>
            <person name="Landers T."/>
            <person name="Leger J."/>
            <person name="Levine S."/>
            <person name="Lewis D."/>
            <person name="Lewis T."/>
            <person name="Lindblad-toh K."/>
            <person name="Liu X."/>
            <person name="Lokyitsang T."/>
            <person name="Lokyitsang Y."/>
            <person name="Lucien O."/>
            <person name="Lui A."/>
            <person name="Ma L.J."/>
            <person name="Mabbitt R."/>
            <person name="Macdonald J."/>
            <person name="Maclean C."/>
            <person name="Major J."/>
            <person name="Manning J."/>
            <person name="Marabella R."/>
            <person name="Maru K."/>
            <person name="Matthews C."/>
            <person name="Mauceli E."/>
            <person name="Mccarthy M."/>
            <person name="Mcdonough S."/>
            <person name="Mcghee T."/>
            <person name="Meldrim J."/>
            <person name="Meneus L."/>
            <person name="Mesirov J."/>
            <person name="Mihalev A."/>
            <person name="Mihova T."/>
            <person name="Mikkelsen T."/>
            <person name="Mlenga V."/>
            <person name="Moru K."/>
            <person name="Mozes J."/>
            <person name="Mulrain L."/>
            <person name="Munson G."/>
            <person name="Naylor J."/>
            <person name="Newes C."/>
            <person name="Nguyen C."/>
            <person name="Nguyen N."/>
            <person name="Nguyen T."/>
            <person name="Nicol R."/>
            <person name="Nielsen C."/>
            <person name="Nizzari M."/>
            <person name="Norbu C."/>
            <person name="Norbu N."/>
            <person name="O'donnell P."/>
            <person name="Okoawo O."/>
            <person name="O'leary S."/>
            <person name="Omotosho B."/>
            <person name="O'neill K."/>
            <person name="Osman S."/>
            <person name="Parker S."/>
            <person name="Perrin D."/>
            <person name="Phunkhang P."/>
            <person name="Piqani B."/>
            <person name="Purcell S."/>
            <person name="Rachupka T."/>
            <person name="Ramasamy U."/>
            <person name="Rameau R."/>
            <person name="Ray V."/>
            <person name="Raymond C."/>
            <person name="Retta R."/>
            <person name="Richardson S."/>
            <person name="Rise C."/>
            <person name="Rodriguez J."/>
            <person name="Rogers J."/>
            <person name="Rogov P."/>
            <person name="Rutman M."/>
            <person name="Schupbach R."/>
            <person name="Seaman C."/>
            <person name="Settipalli S."/>
            <person name="Sharpe T."/>
            <person name="Sheridan J."/>
            <person name="Sherpa N."/>
            <person name="Shi J."/>
            <person name="Smirnov S."/>
            <person name="Smith C."/>
            <person name="Sougnez C."/>
            <person name="Spencer B."/>
            <person name="Stalker J."/>
            <person name="Stange-thomann N."/>
            <person name="Stavropoulos S."/>
            <person name="Stetson K."/>
            <person name="Stone C."/>
            <person name="Stone S."/>
            <person name="Stubbs M."/>
            <person name="Talamas J."/>
            <person name="Tchuinga P."/>
            <person name="Tenzing P."/>
            <person name="Tesfaye S."/>
            <person name="Theodore J."/>
            <person name="Thoulutsang Y."/>
            <person name="Topham K."/>
            <person name="Towey S."/>
            <person name="Tsamla T."/>
            <person name="Tsomo N."/>
            <person name="Vallee D."/>
            <person name="Vassiliev H."/>
            <person name="Venkataraman V."/>
            <person name="Vinson J."/>
            <person name="Vo A."/>
            <person name="Wade C."/>
            <person name="Wang S."/>
            <person name="Wangchuk T."/>
            <person name="Wangdi T."/>
            <person name="Whittaker C."/>
            <person name="Wilkinson J."/>
            <person name="Wu Y."/>
            <person name="Wyman D."/>
            <person name="Yadav S."/>
            <person name="Yang S."/>
            <person name="Yang X."/>
            <person name="Yeager S."/>
            <person name="Yee E."/>
            <person name="Young G."/>
            <person name="Zainoun J."/>
            <person name="Zembeck L."/>
            <person name="Zimmer A."/>
            <person name="Zody M."/>
            <person name="Lander E."/>
        </authorList>
    </citation>
    <scope>NUCLEOTIDE SEQUENCE [LARGE SCALE GENOMIC DNA]</scope>
</reference>
<evidence type="ECO:0000313" key="8">
    <source>
        <dbReference type="Proteomes" id="UP000007875"/>
    </source>
</evidence>
<accession>H2Y715</accession>
<reference evidence="7" key="2">
    <citation type="submission" date="2025-08" db="UniProtKB">
        <authorList>
            <consortium name="Ensembl"/>
        </authorList>
    </citation>
    <scope>IDENTIFICATION</scope>
</reference>
<feature type="compositionally biased region" description="Basic and acidic residues" evidence="3">
    <location>
        <begin position="180"/>
        <end position="193"/>
    </location>
</feature>
<evidence type="ECO:0000256" key="3">
    <source>
        <dbReference type="SAM" id="MobiDB-lite"/>
    </source>
</evidence>
<dbReference type="eggNOG" id="KOG1024">
    <property type="taxonomic scope" value="Eukaryota"/>
</dbReference>
<dbReference type="SMART" id="SM00469">
    <property type="entry name" value="WIF"/>
    <property type="match status" value="1"/>
</dbReference>
<keyword evidence="8" id="KW-1185">Reference proteome</keyword>
<keyword evidence="4" id="KW-0472">Membrane</keyword>
<evidence type="ECO:0000256" key="4">
    <source>
        <dbReference type="SAM" id="Phobius"/>
    </source>
</evidence>
<dbReference type="Proteomes" id="UP000007875">
    <property type="component" value="Unassembled WGS sequence"/>
</dbReference>
<evidence type="ECO:0000313" key="7">
    <source>
        <dbReference type="Ensembl" id="ENSCSAVP00000001113.1"/>
    </source>
</evidence>
<dbReference type="HOGENOM" id="CLU_1168168_0_0_1"/>
<evidence type="ECO:0000259" key="6">
    <source>
        <dbReference type="PROSITE" id="PS50814"/>
    </source>
</evidence>
<dbReference type="InterPro" id="IPR038677">
    <property type="entry name" value="WIF_sf"/>
</dbReference>
<proteinExistence type="predicted"/>
<keyword evidence="1 5" id="KW-0732">Signal</keyword>
<dbReference type="InParanoid" id="H2Y715"/>